<dbReference type="Proteomes" id="UP000053841">
    <property type="component" value="Unassembled WGS sequence"/>
</dbReference>
<dbReference type="AlphaFoldDB" id="W6YKV6"/>
<gene>
    <name evidence="1" type="ORF">COCCADRAFT_83167</name>
</gene>
<evidence type="ECO:0000313" key="1">
    <source>
        <dbReference type="EMBL" id="EUC38370.1"/>
    </source>
</evidence>
<protein>
    <submittedName>
        <fullName evidence="1">Uncharacterized protein</fullName>
    </submittedName>
</protein>
<keyword evidence="2" id="KW-1185">Reference proteome</keyword>
<dbReference type="HOGENOM" id="CLU_2108622_0_0_1"/>
<name>W6YKV6_COCC2</name>
<dbReference type="GeneID" id="19151513"/>
<dbReference type="RefSeq" id="XP_007707392.1">
    <property type="nucleotide sequence ID" value="XM_007709202.1"/>
</dbReference>
<evidence type="ECO:0000313" key="2">
    <source>
        <dbReference type="Proteomes" id="UP000053841"/>
    </source>
</evidence>
<dbReference type="EMBL" id="KI964543">
    <property type="protein sequence ID" value="EUC38370.1"/>
    <property type="molecule type" value="Genomic_DNA"/>
</dbReference>
<proteinExistence type="predicted"/>
<organism evidence="1 2">
    <name type="scientific">Cochliobolus carbonum (strain 26-R-13)</name>
    <name type="common">Maize leaf spot fungus</name>
    <name type="synonym">Bipolaris zeicola</name>
    <dbReference type="NCBI Taxonomy" id="930089"/>
    <lineage>
        <taxon>Eukaryota</taxon>
        <taxon>Fungi</taxon>
        <taxon>Dikarya</taxon>
        <taxon>Ascomycota</taxon>
        <taxon>Pezizomycotina</taxon>
        <taxon>Dothideomycetes</taxon>
        <taxon>Pleosporomycetidae</taxon>
        <taxon>Pleosporales</taxon>
        <taxon>Pleosporineae</taxon>
        <taxon>Pleosporaceae</taxon>
        <taxon>Bipolaris</taxon>
    </lineage>
</organism>
<dbReference type="KEGG" id="bze:COCCADRAFT_83167"/>
<sequence>MSPSFDAFFHVYPIHRFTAYVHLVLFKNAVPSSFRTSRQNFDMSDYLLQGNFWRGLFGGDSGSPNKLNSERRAFSNVCSLHSCAQGQYQDEIVSGVRALMCVTRAWTCVRCPQLR</sequence>
<reference evidence="1 2" key="1">
    <citation type="journal article" date="2013" name="PLoS Genet.">
        <title>Comparative genome structure, secondary metabolite, and effector coding capacity across Cochliobolus pathogens.</title>
        <authorList>
            <person name="Condon B.J."/>
            <person name="Leng Y."/>
            <person name="Wu D."/>
            <person name="Bushley K.E."/>
            <person name="Ohm R.A."/>
            <person name="Otillar R."/>
            <person name="Martin J."/>
            <person name="Schackwitz W."/>
            <person name="Grimwood J."/>
            <person name="MohdZainudin N."/>
            <person name="Xue C."/>
            <person name="Wang R."/>
            <person name="Manning V.A."/>
            <person name="Dhillon B."/>
            <person name="Tu Z.J."/>
            <person name="Steffenson B.J."/>
            <person name="Salamov A."/>
            <person name="Sun H."/>
            <person name="Lowry S."/>
            <person name="LaButti K."/>
            <person name="Han J."/>
            <person name="Copeland A."/>
            <person name="Lindquist E."/>
            <person name="Barry K."/>
            <person name="Schmutz J."/>
            <person name="Baker S.E."/>
            <person name="Ciuffetti L.M."/>
            <person name="Grigoriev I.V."/>
            <person name="Zhong S."/>
            <person name="Turgeon B.G."/>
        </authorList>
    </citation>
    <scope>NUCLEOTIDE SEQUENCE [LARGE SCALE GENOMIC DNA]</scope>
    <source>
        <strain evidence="1 2">26-R-13</strain>
    </source>
</reference>
<accession>W6YKV6</accession>